<dbReference type="Gene3D" id="3.20.20.410">
    <property type="entry name" value="Protein of unknown function UPF0759"/>
    <property type="match status" value="1"/>
</dbReference>
<dbReference type="InterPro" id="IPR036520">
    <property type="entry name" value="UPF0759_sf"/>
</dbReference>
<name>A0A7V2ZJ35_9BACT</name>
<comment type="caution">
    <text evidence="1">The sequence shown here is derived from an EMBL/GenBank/DDBJ whole genome shotgun (WGS) entry which is preliminary data.</text>
</comment>
<dbReference type="Pfam" id="PF01904">
    <property type="entry name" value="DUF72"/>
    <property type="match status" value="1"/>
</dbReference>
<dbReference type="EMBL" id="DSUJ01000008">
    <property type="protein sequence ID" value="HFI90907.1"/>
    <property type="molecule type" value="Genomic_DNA"/>
</dbReference>
<dbReference type="AlphaFoldDB" id="A0A7V2ZJ35"/>
<accession>A0A7V2ZJ35</accession>
<sequence length="295" mass="34738">MSVKYHIGTAGWSYKDWVPNFYPKNQSAGFDWLQFYSHYFNCVEVNSTYYTYISPKIVEGWIKKVSDNDDFIFHIKLHQDFTHKRKYDEQNIKAVRYNLDLLRKSERLGGLLVQFPYSFAFDGVSVQHIQKIKNIFSDVSCFVEVRHSSWRNNRALEFFKQNNLTLCTIDQPQIGQAIPFEPIVTNDKAYIRFHGRNVEAWKKSLSDFGKERTYEEQSSRYSYLYSPGELVEIVQKIKSIESKVKEINVIMNNHPKGDAVANAFELIHLLEEKTKVEMPETITRAYPRLQEMLVN</sequence>
<gene>
    <name evidence="1" type="ORF">ENS31_05155</name>
</gene>
<protein>
    <submittedName>
        <fullName evidence="1">DUF72 domain-containing protein</fullName>
    </submittedName>
</protein>
<dbReference type="InterPro" id="IPR002763">
    <property type="entry name" value="DUF72"/>
</dbReference>
<dbReference type="PANTHER" id="PTHR30348:SF13">
    <property type="entry name" value="UPF0759 PROTEIN YUNF"/>
    <property type="match status" value="1"/>
</dbReference>
<dbReference type="PANTHER" id="PTHR30348">
    <property type="entry name" value="UNCHARACTERIZED PROTEIN YECE"/>
    <property type="match status" value="1"/>
</dbReference>
<evidence type="ECO:0000313" key="1">
    <source>
        <dbReference type="EMBL" id="HFI90907.1"/>
    </source>
</evidence>
<proteinExistence type="predicted"/>
<dbReference type="SUPFAM" id="SSF117396">
    <property type="entry name" value="TM1631-like"/>
    <property type="match status" value="1"/>
</dbReference>
<organism evidence="1">
    <name type="scientific">Ignavibacterium album</name>
    <dbReference type="NCBI Taxonomy" id="591197"/>
    <lineage>
        <taxon>Bacteria</taxon>
        <taxon>Pseudomonadati</taxon>
        <taxon>Ignavibacteriota</taxon>
        <taxon>Ignavibacteria</taxon>
        <taxon>Ignavibacteriales</taxon>
        <taxon>Ignavibacteriaceae</taxon>
        <taxon>Ignavibacterium</taxon>
    </lineage>
</organism>
<reference evidence="1" key="1">
    <citation type="journal article" date="2020" name="mSystems">
        <title>Genome- and Community-Level Interaction Insights into Carbon Utilization and Element Cycling Functions of Hydrothermarchaeota in Hydrothermal Sediment.</title>
        <authorList>
            <person name="Zhou Z."/>
            <person name="Liu Y."/>
            <person name="Xu W."/>
            <person name="Pan J."/>
            <person name="Luo Z.H."/>
            <person name="Li M."/>
        </authorList>
    </citation>
    <scope>NUCLEOTIDE SEQUENCE [LARGE SCALE GENOMIC DNA]</scope>
    <source>
        <strain evidence="1">SpSt-479</strain>
    </source>
</reference>